<feature type="transmembrane region" description="Helical" evidence="8">
    <location>
        <begin position="263"/>
        <end position="284"/>
    </location>
</feature>
<feature type="transmembrane region" description="Helical" evidence="8">
    <location>
        <begin position="235"/>
        <end position="251"/>
    </location>
</feature>
<comment type="subcellular location">
    <subcellularLocation>
        <location evidence="2">Membrane</location>
        <topology evidence="2">Multi-pass membrane protein</topology>
    </subcellularLocation>
</comment>
<evidence type="ECO:0000313" key="10">
    <source>
        <dbReference type="Proteomes" id="UP001310386"/>
    </source>
</evidence>
<feature type="transmembrane region" description="Helical" evidence="8">
    <location>
        <begin position="87"/>
        <end position="108"/>
    </location>
</feature>
<keyword evidence="4" id="KW-0808">Transferase</keyword>
<dbReference type="CDD" id="cd13959">
    <property type="entry name" value="PT_UbiA_COQ2"/>
    <property type="match status" value="1"/>
</dbReference>
<evidence type="ECO:0000256" key="2">
    <source>
        <dbReference type="ARBA" id="ARBA00004141"/>
    </source>
</evidence>
<dbReference type="InterPro" id="IPR000537">
    <property type="entry name" value="UbiA_prenyltransferase"/>
</dbReference>
<feature type="transmembrane region" description="Helical" evidence="8">
    <location>
        <begin position="138"/>
        <end position="158"/>
    </location>
</feature>
<sequence length="292" mass="32226">MKLQKIKIFLEMIKFEHTIFALPFAFMGAVLGSVVELHRLPGWSTIGWIILAMVGARSAAMGLNRLIDKKIDKKNPRTSGRALPAGLLSSVEVAVFIVISFILLFVAASRLNPLAMKLLPIAVVMLVGYSYTKRFTWLCHVFLGLTIGLAPLGGWVAATGIVDWTAIIFYLTVAFWTAGFDVIYACQDIGFDKQNGIKSIPQRFGISKALWIARGFHAATAVGLIVMLLITDLSWVYLIGAIVASGILFYEHRLVSPNDLSRLNTAFFTMNGVLSVVVFAFTLFDLLVLHKW</sequence>
<dbReference type="Proteomes" id="UP001310386">
    <property type="component" value="Unassembled WGS sequence"/>
</dbReference>
<proteinExistence type="inferred from homology"/>
<gene>
    <name evidence="9" type="ORF">VF724_19600</name>
</gene>
<reference evidence="9" key="1">
    <citation type="submission" date="2023-12" db="EMBL/GenBank/DDBJ databases">
        <title>Fervidustalea candida gen. nov., sp. nov., a novel member of the family Paenibacillaceae isolated from a geothermal area.</title>
        <authorList>
            <person name="Li W.-J."/>
            <person name="Jiao J.-Y."/>
            <person name="Chen Y."/>
        </authorList>
    </citation>
    <scope>NUCLEOTIDE SEQUENCE</scope>
    <source>
        <strain evidence="9">SYSU GA230002</strain>
    </source>
</reference>
<comment type="caution">
    <text evidence="9">The sequence shown here is derived from an EMBL/GenBank/DDBJ whole genome shotgun (WGS) entry which is preliminary data.</text>
</comment>
<dbReference type="InterPro" id="IPR006371">
    <property type="entry name" value="Polyprenyltransferase_UbiA-li"/>
</dbReference>
<keyword evidence="7 8" id="KW-0472">Membrane</keyword>
<feature type="transmembrane region" description="Helical" evidence="8">
    <location>
        <begin position="46"/>
        <end position="67"/>
    </location>
</feature>
<evidence type="ECO:0000313" key="9">
    <source>
        <dbReference type="EMBL" id="MEB3103826.1"/>
    </source>
</evidence>
<dbReference type="RefSeq" id="WP_371755953.1">
    <property type="nucleotide sequence ID" value="NZ_JAYJLD010000052.1"/>
</dbReference>
<evidence type="ECO:0000256" key="5">
    <source>
        <dbReference type="ARBA" id="ARBA00022692"/>
    </source>
</evidence>
<dbReference type="InterPro" id="IPR039653">
    <property type="entry name" value="Prenyltransferase"/>
</dbReference>
<feature type="transmembrane region" description="Helical" evidence="8">
    <location>
        <begin position="164"/>
        <end position="185"/>
    </location>
</feature>
<dbReference type="Gene3D" id="1.10.357.140">
    <property type="entry name" value="UbiA prenyltransferase"/>
    <property type="match status" value="1"/>
</dbReference>
<accession>A0ABU5ZMT0</accession>
<dbReference type="PANTHER" id="PTHR11048">
    <property type="entry name" value="PRENYLTRANSFERASES"/>
    <property type="match status" value="1"/>
</dbReference>
<dbReference type="Gene3D" id="1.20.120.1780">
    <property type="entry name" value="UbiA prenyltransferase"/>
    <property type="match status" value="1"/>
</dbReference>
<evidence type="ECO:0000256" key="4">
    <source>
        <dbReference type="ARBA" id="ARBA00022679"/>
    </source>
</evidence>
<dbReference type="Pfam" id="PF01040">
    <property type="entry name" value="UbiA"/>
    <property type="match status" value="1"/>
</dbReference>
<dbReference type="PANTHER" id="PTHR11048:SF28">
    <property type="entry name" value="4-HYDROXYBENZOATE POLYPRENYLTRANSFERASE, MITOCHONDRIAL"/>
    <property type="match status" value="1"/>
</dbReference>
<keyword evidence="10" id="KW-1185">Reference proteome</keyword>
<evidence type="ECO:0000256" key="6">
    <source>
        <dbReference type="ARBA" id="ARBA00022989"/>
    </source>
</evidence>
<evidence type="ECO:0000256" key="1">
    <source>
        <dbReference type="ARBA" id="ARBA00001946"/>
    </source>
</evidence>
<evidence type="ECO:0000256" key="7">
    <source>
        <dbReference type="ARBA" id="ARBA00023136"/>
    </source>
</evidence>
<feature type="transmembrane region" description="Helical" evidence="8">
    <location>
        <begin position="114"/>
        <end position="131"/>
    </location>
</feature>
<dbReference type="NCBIfam" id="TIGR01475">
    <property type="entry name" value="ubiA_other"/>
    <property type="match status" value="1"/>
</dbReference>
<protein>
    <submittedName>
        <fullName evidence="9">UbiA-like polyprenyltransferase</fullName>
    </submittedName>
</protein>
<keyword evidence="5 8" id="KW-0812">Transmembrane</keyword>
<organism evidence="9 10">
    <name type="scientific">Ferviditalea candida</name>
    <dbReference type="NCBI Taxonomy" id="3108399"/>
    <lineage>
        <taxon>Bacteria</taxon>
        <taxon>Bacillati</taxon>
        <taxon>Bacillota</taxon>
        <taxon>Bacilli</taxon>
        <taxon>Bacillales</taxon>
        <taxon>Paenibacillaceae</taxon>
        <taxon>Ferviditalea</taxon>
    </lineage>
</organism>
<evidence type="ECO:0000256" key="3">
    <source>
        <dbReference type="ARBA" id="ARBA00005985"/>
    </source>
</evidence>
<name>A0ABU5ZMT0_9BACL</name>
<dbReference type="InterPro" id="IPR044878">
    <property type="entry name" value="UbiA_sf"/>
</dbReference>
<keyword evidence="6 8" id="KW-1133">Transmembrane helix</keyword>
<dbReference type="EMBL" id="JAYJLD010000052">
    <property type="protein sequence ID" value="MEB3103826.1"/>
    <property type="molecule type" value="Genomic_DNA"/>
</dbReference>
<evidence type="ECO:0000256" key="8">
    <source>
        <dbReference type="SAM" id="Phobius"/>
    </source>
</evidence>
<comment type="similarity">
    <text evidence="3">Belongs to the UbiA prenyltransferase family.</text>
</comment>
<comment type="cofactor">
    <cofactor evidence="1">
        <name>Mg(2+)</name>
        <dbReference type="ChEBI" id="CHEBI:18420"/>
    </cofactor>
</comment>
<feature type="transmembrane region" description="Helical" evidence="8">
    <location>
        <begin position="20"/>
        <end position="40"/>
    </location>
</feature>
<feature type="transmembrane region" description="Helical" evidence="8">
    <location>
        <begin position="206"/>
        <end position="229"/>
    </location>
</feature>